<feature type="compositionally biased region" description="Acidic residues" evidence="1">
    <location>
        <begin position="52"/>
        <end position="61"/>
    </location>
</feature>
<accession>A0ABD2C557</accession>
<sequence length="75" mass="8351">MFGGSGTKERNTEKWREGDMGEVGDRRDLDIEYKSYKSIKALSPTTGAAHDDDNDDDDDDNVVPTQTLSSNIKKL</sequence>
<feature type="compositionally biased region" description="Polar residues" evidence="1">
    <location>
        <begin position="63"/>
        <end position="75"/>
    </location>
</feature>
<evidence type="ECO:0000313" key="3">
    <source>
        <dbReference type="Proteomes" id="UP001607303"/>
    </source>
</evidence>
<reference evidence="2 3" key="1">
    <citation type="journal article" date="2024" name="Ann. Entomol. Soc. Am.">
        <title>Genomic analyses of the southern and eastern yellowjacket wasps (Hymenoptera: Vespidae) reveal evolutionary signatures of social life.</title>
        <authorList>
            <person name="Catto M.A."/>
            <person name="Caine P.B."/>
            <person name="Orr S.E."/>
            <person name="Hunt B.G."/>
            <person name="Goodisman M.A.D."/>
        </authorList>
    </citation>
    <scope>NUCLEOTIDE SEQUENCE [LARGE SCALE GENOMIC DNA]</scope>
    <source>
        <strain evidence="2">232</strain>
        <tissue evidence="2">Head and thorax</tissue>
    </source>
</reference>
<evidence type="ECO:0000256" key="1">
    <source>
        <dbReference type="SAM" id="MobiDB-lite"/>
    </source>
</evidence>
<gene>
    <name evidence="2" type="ORF">V1477_011293</name>
</gene>
<feature type="region of interest" description="Disordered" evidence="1">
    <location>
        <begin position="1"/>
        <end position="28"/>
    </location>
</feature>
<feature type="region of interest" description="Disordered" evidence="1">
    <location>
        <begin position="40"/>
        <end position="75"/>
    </location>
</feature>
<feature type="compositionally biased region" description="Basic and acidic residues" evidence="1">
    <location>
        <begin position="7"/>
        <end position="28"/>
    </location>
</feature>
<protein>
    <submittedName>
        <fullName evidence="2">Uncharacterized protein</fullName>
    </submittedName>
</protein>
<keyword evidence="3" id="KW-1185">Reference proteome</keyword>
<name>A0ABD2C557_VESMC</name>
<dbReference type="AlphaFoldDB" id="A0ABD2C557"/>
<comment type="caution">
    <text evidence="2">The sequence shown here is derived from an EMBL/GenBank/DDBJ whole genome shotgun (WGS) entry which is preliminary data.</text>
</comment>
<dbReference type="EMBL" id="JAYRBN010000061">
    <property type="protein sequence ID" value="KAL2739904.1"/>
    <property type="molecule type" value="Genomic_DNA"/>
</dbReference>
<dbReference type="Proteomes" id="UP001607303">
    <property type="component" value="Unassembled WGS sequence"/>
</dbReference>
<organism evidence="2 3">
    <name type="scientific">Vespula maculifrons</name>
    <name type="common">Eastern yellow jacket</name>
    <name type="synonym">Wasp</name>
    <dbReference type="NCBI Taxonomy" id="7453"/>
    <lineage>
        <taxon>Eukaryota</taxon>
        <taxon>Metazoa</taxon>
        <taxon>Ecdysozoa</taxon>
        <taxon>Arthropoda</taxon>
        <taxon>Hexapoda</taxon>
        <taxon>Insecta</taxon>
        <taxon>Pterygota</taxon>
        <taxon>Neoptera</taxon>
        <taxon>Endopterygota</taxon>
        <taxon>Hymenoptera</taxon>
        <taxon>Apocrita</taxon>
        <taxon>Aculeata</taxon>
        <taxon>Vespoidea</taxon>
        <taxon>Vespidae</taxon>
        <taxon>Vespinae</taxon>
        <taxon>Vespula</taxon>
    </lineage>
</organism>
<proteinExistence type="predicted"/>
<evidence type="ECO:0000313" key="2">
    <source>
        <dbReference type="EMBL" id="KAL2739904.1"/>
    </source>
</evidence>